<dbReference type="PANTHER" id="PTHR30055">
    <property type="entry name" value="HTH-TYPE TRANSCRIPTIONAL REGULATOR RUTR"/>
    <property type="match status" value="1"/>
</dbReference>
<dbReference type="Pfam" id="PF00440">
    <property type="entry name" value="TetR_N"/>
    <property type="match status" value="1"/>
</dbReference>
<evidence type="ECO:0000313" key="6">
    <source>
        <dbReference type="EMBL" id="NOL42326.1"/>
    </source>
</evidence>
<name>A0A7Y4L2R0_9ACTN</name>
<keyword evidence="7" id="KW-1185">Reference proteome</keyword>
<evidence type="ECO:0000313" key="7">
    <source>
        <dbReference type="Proteomes" id="UP000534306"/>
    </source>
</evidence>
<dbReference type="SUPFAM" id="SSF46689">
    <property type="entry name" value="Homeodomain-like"/>
    <property type="match status" value="1"/>
</dbReference>
<dbReference type="PROSITE" id="PS50977">
    <property type="entry name" value="HTH_TETR_2"/>
    <property type="match status" value="1"/>
</dbReference>
<dbReference type="InterPro" id="IPR001647">
    <property type="entry name" value="HTH_TetR"/>
</dbReference>
<sequence>MRGHGLAQGEGSGVRADARDNRLRILTAADEVFGQSPQASTDAVAKLAGVGIATVFRHFPTKTELLEAVLTQRLERLRDQALTLASSDNAGRAFYMFFSRVVSESAVKLAIGEALIAAGGAAGEDARKAAAGLREAFGSLLAEAQRVGAVRRDAGLPEVYALLIGASRGATARHLEPEVRDRMLTLVYDGLRPAS</sequence>
<gene>
    <name evidence="6" type="ORF">HPO96_18930</name>
</gene>
<keyword evidence="3" id="KW-0804">Transcription</keyword>
<proteinExistence type="predicted"/>
<evidence type="ECO:0000256" key="4">
    <source>
        <dbReference type="PROSITE-ProRule" id="PRU00335"/>
    </source>
</evidence>
<evidence type="ECO:0000259" key="5">
    <source>
        <dbReference type="PROSITE" id="PS50977"/>
    </source>
</evidence>
<keyword evidence="2 4" id="KW-0238">DNA-binding</keyword>
<feature type="DNA-binding region" description="H-T-H motif" evidence="4">
    <location>
        <begin position="40"/>
        <end position="59"/>
    </location>
</feature>
<organism evidence="6 7">
    <name type="scientific">Kribbella sandramycini</name>
    <dbReference type="NCBI Taxonomy" id="60450"/>
    <lineage>
        <taxon>Bacteria</taxon>
        <taxon>Bacillati</taxon>
        <taxon>Actinomycetota</taxon>
        <taxon>Actinomycetes</taxon>
        <taxon>Propionibacteriales</taxon>
        <taxon>Kribbellaceae</taxon>
        <taxon>Kribbella</taxon>
    </lineage>
</organism>
<comment type="caution">
    <text evidence="6">The sequence shown here is derived from an EMBL/GenBank/DDBJ whole genome shotgun (WGS) entry which is preliminary data.</text>
</comment>
<dbReference type="PANTHER" id="PTHR30055:SF234">
    <property type="entry name" value="HTH-TYPE TRANSCRIPTIONAL REGULATOR BETI"/>
    <property type="match status" value="1"/>
</dbReference>
<evidence type="ECO:0000256" key="2">
    <source>
        <dbReference type="ARBA" id="ARBA00023125"/>
    </source>
</evidence>
<protein>
    <submittedName>
        <fullName evidence="6">TetR/AcrR family transcriptional regulator</fullName>
    </submittedName>
</protein>
<reference evidence="6 7" key="1">
    <citation type="submission" date="2020-05" db="EMBL/GenBank/DDBJ databases">
        <title>Genome sequence of Kribbella sandramycini ATCC 39419.</title>
        <authorList>
            <person name="Maclea K.S."/>
            <person name="Fair J.L."/>
        </authorList>
    </citation>
    <scope>NUCLEOTIDE SEQUENCE [LARGE SCALE GENOMIC DNA]</scope>
    <source>
        <strain evidence="6 7">ATCC 39419</strain>
    </source>
</reference>
<accession>A0A7Y4L2R0</accession>
<dbReference type="Gene3D" id="1.10.357.10">
    <property type="entry name" value="Tetracycline Repressor, domain 2"/>
    <property type="match status" value="1"/>
</dbReference>
<dbReference type="GO" id="GO:0000976">
    <property type="term" value="F:transcription cis-regulatory region binding"/>
    <property type="evidence" value="ECO:0007669"/>
    <property type="project" value="TreeGrafter"/>
</dbReference>
<dbReference type="GO" id="GO:0003700">
    <property type="term" value="F:DNA-binding transcription factor activity"/>
    <property type="evidence" value="ECO:0007669"/>
    <property type="project" value="TreeGrafter"/>
</dbReference>
<dbReference type="Proteomes" id="UP000534306">
    <property type="component" value="Unassembled WGS sequence"/>
</dbReference>
<feature type="domain" description="HTH tetR-type" evidence="5">
    <location>
        <begin position="19"/>
        <end position="77"/>
    </location>
</feature>
<dbReference type="Pfam" id="PF21597">
    <property type="entry name" value="TetR_C_43"/>
    <property type="match status" value="1"/>
</dbReference>
<dbReference type="InterPro" id="IPR049445">
    <property type="entry name" value="TetR_SbtR-like_C"/>
</dbReference>
<keyword evidence="1" id="KW-0805">Transcription regulation</keyword>
<dbReference type="InterPro" id="IPR050109">
    <property type="entry name" value="HTH-type_TetR-like_transc_reg"/>
</dbReference>
<dbReference type="EMBL" id="JABJRC010000004">
    <property type="protein sequence ID" value="NOL42326.1"/>
    <property type="molecule type" value="Genomic_DNA"/>
</dbReference>
<evidence type="ECO:0000256" key="1">
    <source>
        <dbReference type="ARBA" id="ARBA00023015"/>
    </source>
</evidence>
<dbReference type="InterPro" id="IPR036271">
    <property type="entry name" value="Tet_transcr_reg_TetR-rel_C_sf"/>
</dbReference>
<dbReference type="SUPFAM" id="SSF48498">
    <property type="entry name" value="Tetracyclin repressor-like, C-terminal domain"/>
    <property type="match status" value="1"/>
</dbReference>
<dbReference type="InterPro" id="IPR009057">
    <property type="entry name" value="Homeodomain-like_sf"/>
</dbReference>
<evidence type="ECO:0000256" key="3">
    <source>
        <dbReference type="ARBA" id="ARBA00023163"/>
    </source>
</evidence>
<dbReference type="AlphaFoldDB" id="A0A7Y4L2R0"/>